<dbReference type="PANTHER" id="PTHR32089">
    <property type="entry name" value="METHYL-ACCEPTING CHEMOTAXIS PROTEIN MCPB"/>
    <property type="match status" value="1"/>
</dbReference>
<keyword evidence="5" id="KW-0472">Membrane</keyword>
<dbReference type="RefSeq" id="WP_091480533.1">
    <property type="nucleotide sequence ID" value="NZ_BJYC01000008.1"/>
</dbReference>
<gene>
    <name evidence="7" type="ORF">SAMN04488099_10699</name>
</gene>
<dbReference type="PANTHER" id="PTHR32089:SF112">
    <property type="entry name" value="LYSOZYME-LIKE PROTEIN-RELATED"/>
    <property type="match status" value="1"/>
</dbReference>
<dbReference type="SMART" id="SM00283">
    <property type="entry name" value="MA"/>
    <property type="match status" value="1"/>
</dbReference>
<dbReference type="InterPro" id="IPR004089">
    <property type="entry name" value="MCPsignal_dom"/>
</dbReference>
<dbReference type="STRING" id="426702.SAMN04488099_10699"/>
<dbReference type="Gene3D" id="1.10.287.950">
    <property type="entry name" value="Methyl-accepting chemotaxis protein"/>
    <property type="match status" value="1"/>
</dbReference>
<keyword evidence="3" id="KW-0175">Coiled coil</keyword>
<keyword evidence="1 2" id="KW-0807">Transducer</keyword>
<evidence type="ECO:0000256" key="4">
    <source>
        <dbReference type="SAM" id="MobiDB-lite"/>
    </source>
</evidence>
<feature type="domain" description="Methyl-accepting transducer" evidence="6">
    <location>
        <begin position="219"/>
        <end position="476"/>
    </location>
</feature>
<evidence type="ECO:0000256" key="2">
    <source>
        <dbReference type="PROSITE-ProRule" id="PRU00284"/>
    </source>
</evidence>
<dbReference type="EMBL" id="FNZU01000006">
    <property type="protein sequence ID" value="SEK79294.1"/>
    <property type="molecule type" value="Genomic_DNA"/>
</dbReference>
<evidence type="ECO:0000259" key="6">
    <source>
        <dbReference type="PROSITE" id="PS50111"/>
    </source>
</evidence>
<dbReference type="Proteomes" id="UP000199081">
    <property type="component" value="Unassembled WGS sequence"/>
</dbReference>
<organism evidence="7 8">
    <name type="scientific">Alkalibacterium pelagium</name>
    <dbReference type="NCBI Taxonomy" id="426702"/>
    <lineage>
        <taxon>Bacteria</taxon>
        <taxon>Bacillati</taxon>
        <taxon>Bacillota</taxon>
        <taxon>Bacilli</taxon>
        <taxon>Lactobacillales</taxon>
        <taxon>Carnobacteriaceae</taxon>
        <taxon>Alkalibacterium</taxon>
    </lineage>
</organism>
<evidence type="ECO:0000256" key="3">
    <source>
        <dbReference type="SAM" id="Coils"/>
    </source>
</evidence>
<evidence type="ECO:0000256" key="5">
    <source>
        <dbReference type="SAM" id="Phobius"/>
    </source>
</evidence>
<evidence type="ECO:0000313" key="8">
    <source>
        <dbReference type="Proteomes" id="UP000199081"/>
    </source>
</evidence>
<feature type="transmembrane region" description="Helical" evidence="5">
    <location>
        <begin position="29"/>
        <end position="47"/>
    </location>
</feature>
<keyword evidence="8" id="KW-1185">Reference proteome</keyword>
<feature type="coiled-coil region" evidence="3">
    <location>
        <begin position="458"/>
        <end position="485"/>
    </location>
</feature>
<dbReference type="GO" id="GO:0007165">
    <property type="term" value="P:signal transduction"/>
    <property type="evidence" value="ECO:0007669"/>
    <property type="project" value="UniProtKB-KW"/>
</dbReference>
<reference evidence="8" key="1">
    <citation type="submission" date="2016-10" db="EMBL/GenBank/DDBJ databases">
        <authorList>
            <person name="Varghese N."/>
            <person name="Submissions S."/>
        </authorList>
    </citation>
    <scope>NUCLEOTIDE SEQUENCE [LARGE SCALE GENOMIC DNA]</scope>
    <source>
        <strain evidence="8">DSM 19183</strain>
    </source>
</reference>
<dbReference type="PROSITE" id="PS50111">
    <property type="entry name" value="CHEMOTAXIS_TRANSDUC_2"/>
    <property type="match status" value="1"/>
</dbReference>
<feature type="compositionally biased region" description="Low complexity" evidence="4">
    <location>
        <begin position="284"/>
        <end position="297"/>
    </location>
</feature>
<dbReference type="SUPFAM" id="SSF58104">
    <property type="entry name" value="Methyl-accepting chemotaxis protein (MCP) signaling domain"/>
    <property type="match status" value="1"/>
</dbReference>
<proteinExistence type="predicted"/>
<evidence type="ECO:0000313" key="7">
    <source>
        <dbReference type="EMBL" id="SEK79294.1"/>
    </source>
</evidence>
<keyword evidence="5" id="KW-0812">Transmembrane</keyword>
<keyword evidence="5" id="KW-1133">Transmembrane helix</keyword>
<dbReference type="GO" id="GO:0016020">
    <property type="term" value="C:membrane"/>
    <property type="evidence" value="ECO:0007669"/>
    <property type="project" value="InterPro"/>
</dbReference>
<protein>
    <submittedName>
        <fullName evidence="7">Methyl-accepting chemotaxis protein</fullName>
    </submittedName>
</protein>
<feature type="transmembrane region" description="Helical" evidence="5">
    <location>
        <begin position="153"/>
        <end position="171"/>
    </location>
</feature>
<dbReference type="Pfam" id="PF00015">
    <property type="entry name" value="MCPsignal"/>
    <property type="match status" value="1"/>
</dbReference>
<feature type="region of interest" description="Disordered" evidence="4">
    <location>
        <begin position="276"/>
        <end position="297"/>
    </location>
</feature>
<feature type="transmembrane region" description="Helical" evidence="5">
    <location>
        <begin position="75"/>
        <end position="94"/>
    </location>
</feature>
<feature type="transmembrane region" description="Helical" evidence="5">
    <location>
        <begin position="124"/>
        <end position="147"/>
    </location>
</feature>
<evidence type="ECO:0000256" key="1">
    <source>
        <dbReference type="ARBA" id="ARBA00023224"/>
    </source>
</evidence>
<dbReference type="AlphaFoldDB" id="A0A1H7JY28"/>
<sequence length="503" mass="54963">MRKSTGVKTIRKKDTLYEADKVNRFNIKLQWGILAAIVVQAILNMGLSYALDVALYVGIALALSNFMYYIKINPYIQSFIIGSGGALAGLILMINLGASYRWFFTLYISLAMVALYFNKTLILAYTVVMTSVMVSLFTIDPLAVLPSGETSEFISFMFLFNVTVFVTYFLAKWGNDYVTSAREKEQEAQQLVARLDGILSSTNKSVEVLDSGITELTDNMSSITDVSTSISAAAQEIAAGVMSETAGIQKLYATVKDNSENLNEVSDASTRIASKANGSLKTAQESQESVRSSSEQMSTIKQVIDDVDTKMTALNQKIESIKEIFEGLIAVSKQTEMLSLNASIEAARSGEHGKGFAVVATEIRQLADVSKANVDQASLLINDITHVKEETLNGVREGKKAADKGLDLIDRLSDKVDQALESFVQVKQLTETEARTIQSLTESFTLMNTELENIAAISEQHAASIEEIQATIDEENNQIIRVNNAVQSLATVSEQLSQTSTLD</sequence>
<accession>A0A1H7JY28</accession>
<dbReference type="OrthoDB" id="2166737at2"/>
<name>A0A1H7JY28_9LACT</name>